<dbReference type="PANTHER" id="PTHR17695">
    <property type="entry name" value="SMALL SUBUNIT PROCESSOME COMPONENT 20 HOMOLOG"/>
    <property type="match status" value="1"/>
</dbReference>
<feature type="region of interest" description="Disordered" evidence="1">
    <location>
        <begin position="1858"/>
        <end position="1908"/>
    </location>
</feature>
<dbReference type="InterPro" id="IPR011989">
    <property type="entry name" value="ARM-like"/>
</dbReference>
<feature type="region of interest" description="Disordered" evidence="1">
    <location>
        <begin position="1185"/>
        <end position="1265"/>
    </location>
</feature>
<dbReference type="InterPro" id="IPR046523">
    <property type="entry name" value="UTP20_dom"/>
</dbReference>
<comment type="caution">
    <text evidence="4">The sequence shown here is derived from an EMBL/GenBank/DDBJ whole genome shotgun (WGS) entry which is preliminary data.</text>
</comment>
<evidence type="ECO:0000259" key="3">
    <source>
        <dbReference type="Pfam" id="PF20416"/>
    </source>
</evidence>
<feature type="domain" description="U3 small nucleolar RNA-associated protein 20" evidence="3">
    <location>
        <begin position="1945"/>
        <end position="2158"/>
    </location>
</feature>
<dbReference type="EMBL" id="JANBPY010000068">
    <property type="protein sequence ID" value="KAJ1969345.1"/>
    <property type="molecule type" value="Genomic_DNA"/>
</dbReference>
<feature type="non-terminal residue" evidence="4">
    <location>
        <position position="2246"/>
    </location>
</feature>
<feature type="region of interest" description="Disordered" evidence="1">
    <location>
        <begin position="417"/>
        <end position="436"/>
    </location>
</feature>
<reference evidence="4" key="1">
    <citation type="submission" date="2022-07" db="EMBL/GenBank/DDBJ databases">
        <title>Phylogenomic reconstructions and comparative analyses of Kickxellomycotina fungi.</title>
        <authorList>
            <person name="Reynolds N.K."/>
            <person name="Stajich J.E."/>
            <person name="Barry K."/>
            <person name="Grigoriev I.V."/>
            <person name="Crous P."/>
            <person name="Smith M.E."/>
        </authorList>
    </citation>
    <scope>NUCLEOTIDE SEQUENCE</scope>
    <source>
        <strain evidence="4">RSA 1196</strain>
    </source>
</reference>
<dbReference type="GO" id="GO:0032040">
    <property type="term" value="C:small-subunit processome"/>
    <property type="evidence" value="ECO:0007669"/>
    <property type="project" value="TreeGrafter"/>
</dbReference>
<dbReference type="InterPro" id="IPR052575">
    <property type="entry name" value="SSU_processome_comp_20"/>
</dbReference>
<name>A0A9W8E9W7_9FUNG</name>
<dbReference type="InterPro" id="IPR011430">
    <property type="entry name" value="UTP20_N"/>
</dbReference>
<protein>
    <submittedName>
        <fullName evidence="4">U3 snoRNP protein</fullName>
    </submittedName>
</protein>
<feature type="compositionally biased region" description="Acidic residues" evidence="1">
    <location>
        <begin position="1202"/>
        <end position="1221"/>
    </location>
</feature>
<feature type="compositionally biased region" description="Acidic residues" evidence="1">
    <location>
        <begin position="419"/>
        <end position="429"/>
    </location>
</feature>
<dbReference type="PANTHER" id="PTHR17695:SF11">
    <property type="entry name" value="SMALL SUBUNIT PROCESSOME COMPONENT 20 HOMOLOG"/>
    <property type="match status" value="1"/>
</dbReference>
<dbReference type="Proteomes" id="UP001150925">
    <property type="component" value="Unassembled WGS sequence"/>
</dbReference>
<accession>A0A9W8E9W7</accession>
<evidence type="ECO:0000313" key="5">
    <source>
        <dbReference type="Proteomes" id="UP001150925"/>
    </source>
</evidence>
<organism evidence="4 5">
    <name type="scientific">Dispira parvispora</name>
    <dbReference type="NCBI Taxonomy" id="1520584"/>
    <lineage>
        <taxon>Eukaryota</taxon>
        <taxon>Fungi</taxon>
        <taxon>Fungi incertae sedis</taxon>
        <taxon>Zoopagomycota</taxon>
        <taxon>Kickxellomycotina</taxon>
        <taxon>Dimargaritomycetes</taxon>
        <taxon>Dimargaritales</taxon>
        <taxon>Dimargaritaceae</taxon>
        <taxon>Dispira</taxon>
    </lineage>
</organism>
<proteinExistence type="predicted"/>
<evidence type="ECO:0000259" key="2">
    <source>
        <dbReference type="Pfam" id="PF07539"/>
    </source>
</evidence>
<dbReference type="Pfam" id="PF07539">
    <property type="entry name" value="UTP20_N"/>
    <property type="match status" value="1"/>
</dbReference>
<dbReference type="Gene3D" id="1.25.10.10">
    <property type="entry name" value="Leucine-rich Repeat Variant"/>
    <property type="match status" value="1"/>
</dbReference>
<dbReference type="SUPFAM" id="SSF48371">
    <property type="entry name" value="ARM repeat"/>
    <property type="match status" value="2"/>
</dbReference>
<feature type="compositionally biased region" description="Basic residues" evidence="1">
    <location>
        <begin position="1254"/>
        <end position="1265"/>
    </location>
</feature>
<dbReference type="GO" id="GO:0030686">
    <property type="term" value="C:90S preribosome"/>
    <property type="evidence" value="ECO:0007669"/>
    <property type="project" value="TreeGrafter"/>
</dbReference>
<keyword evidence="5" id="KW-1185">Reference proteome</keyword>
<evidence type="ECO:0000313" key="4">
    <source>
        <dbReference type="EMBL" id="KAJ1969345.1"/>
    </source>
</evidence>
<dbReference type="InterPro" id="IPR016024">
    <property type="entry name" value="ARM-type_fold"/>
</dbReference>
<feature type="compositionally biased region" description="Acidic residues" evidence="1">
    <location>
        <begin position="1228"/>
        <end position="1244"/>
    </location>
</feature>
<feature type="compositionally biased region" description="Acidic residues" evidence="1">
    <location>
        <begin position="1875"/>
        <end position="1903"/>
    </location>
</feature>
<gene>
    <name evidence="4" type="primary">UTP20_1</name>
    <name evidence="4" type="ORF">IWQ62_000682</name>
</gene>
<evidence type="ECO:0000256" key="1">
    <source>
        <dbReference type="SAM" id="MobiDB-lite"/>
    </source>
</evidence>
<feature type="domain" description="U3 small nucleolar RNA-associated protein 20 N-terminal" evidence="2">
    <location>
        <begin position="910"/>
        <end position="1681"/>
    </location>
</feature>
<dbReference type="OrthoDB" id="360653at2759"/>
<dbReference type="Pfam" id="PF20416">
    <property type="entry name" value="UTP20"/>
    <property type="match status" value="1"/>
</dbReference>
<sequence>MAYLFKYLLKLIITDLRPTFRIIMCLLGKEYEKPHIRRFAAESFAFLLRKCNPQQMSTILTYMLQCYSESSTVTFQQGLLLLFTEAVKSVSGRLHSKTGRLFTVLLDNLHQEEVTAEEPESGCVYQLTVAFIKIVWQNFQKEDLVVLWTVLHRDLQRIAQLLREQEGAPEERTLQDLLQTTGLWLVAVTVNKGSRVLDFKPWMSELNALEDLVSVVDAHDSDTGKAVSQLALQVQHNLAHVGLSMLLFAPLEVSMSSGKVFLDRLFTQRSPAVVLPFALSLAKLGWVHFNSILLPYLIRYTQRHWRTHFDEVVLFWNRVFALNILTLKPDQVSRYLNTHGQVCFPLSTEKSNDEPQTEGMTLQAQGFVEALLAYLQLPFDWQLTGEQLVHQRYYDKAQSNSRHATAEETDPDAMLAEYSSEDGDDDESDGSLSSNDSNVTSLTNALPLSTVLNLLSFVEVPVVPALEALSELTQSLSEALVAYGDAGDTDLEAPGSEFALQCLMGQLVQTQMKLLEIQGDIEPDRLESYWVPYMDKNFKYCRRCPVYLRAIVSYLQLVQKVPTLADTHLDSEGLQHFYPILIENVSSFYHELRSPTLAILAFFQPLPLNTPEEKLQLGQRVVPGKESKTCPIVSLALEVEDTPATLDQYRDKLNPLRRMLTLYLAHRVPDLYLDLLPRLCLSMLSVNFKLVWQEAIDGFQQLARVYPTVAWQLLFQEIERFEYQRRLFEFRFPMSIEKSYVTQRDTTSGPRRLPRAALFLSGVRSQCTYWLRYRFFVGQHQALFKSSRVTQGLWYQFIKNCEIETTRMDYWNYFQQIMQTLLSVNHLAEQHYKPLMTIFLRFVYQHYPYLPNDLVFHHLPDGTPLATLVARIFEQNGPLGTDEVGGTVTMPTVQNQPGLAVKNNPKVVLYKLTQYLILLSRFRNPLTIQKTAYLQPIFLNLLTKGDHSLQSLALECLVSWRASSSLSPYKGRLRRLLLDRKCRDELTKFDLSPAATKRNIKPMDRPEVIMALVRLLAGRLMDQKGRRAHSAGITARRTAILNALTLLPPEELQPFFDILVEPFRVAWAKMTQTDRASRLPHEWLADFGEFRVQYDSQGVFQMNLDQNFVRWVDSNVQLGFVNMLYHLIKQMKTRVIPFIPLMLSILLHMVAEVEQQLTNLSGADGFEVAADTDEMMESDVMDEDLMDEEEESASELGSQGSSDEEEVVNGEESEDEVDEAVDSGIEVASDDNQSDDEIEPDDESFITQDLSANHSRRSRGGHSRSKVKALRQLRQFITHRIRQLFELTSGYDFVPFLPAIFTHVINPRLSSLTDENIQSPSALLKLVESWSLQPQYLDYLSAYNADLLPRLLDLLSKSKVRSTVVYLVLDMVQNILEMAQFRQETPSNQNELPSLTTGTLNPSQAMLLDDIPRYQAVAETLLRSYMEPLLAHFSTLLHRQNFTGKSVSNIGGVPRRLISLLAQLGEFVDHPEYARQLLQDLLPLVRKTSRTISEELRHNVLDIFSAFLPLLTDQLQGGFSQSPLYCEYYDFVSRMFATLKAPDSRTRLVGLFQQLATIDNGQQLPHVVDLVADMNRYVMGGEPDYNCRLSAYARLNETLYQQLTVREWLPVLCNLTFYINDVEELAFRNHSSFGIIRFTECVAQQHSKCSDVSSHDDPERLAYTEMVRMLGNVVYNTLQRQLSAPDETIRLEWLRVLAKLVEICPFFGNLGHLQVLFMKDQEEEERNFFENIYHVQTYRRVRALQDLTVICEDSQSPITPKLLYSVIIPIISHFIAPAQGKQEVQLAEETIQALAVIARHLPWDQYRHLVSSFLRRATASKIPPSEQVEAAVAILNVFHFDVTLWQEYSELNDSLVEVPDTEDKSSESGDISPTDAEDAVEDEDVGSEGEDETLSDQEGEGMVEESQSSAYAQALQSKRIHDTILLDFLPRFKKFLGSGAHSSPKIRVRIALPATVLLRRLPPQSYKNHLPGLITTVCNLLRSKAQNTRTVTRETLVTMVRILKAEFLSFVLKELKSSLRRGFQRHVLGFTAHAILEAVIQQGVQPGELDDCVEPALDILVDDIFGDLAQEKRVTGITNTTEEAKACMSLHSFELLAQSVSFSRVGELLVPLKGLLSETENKTTMEKVDEVLQGISQGLYRNPGVELRDLLVFCHGLITRNLALTVNKEKEHALKWNQNREDPLYTVYTSVAQFRGTKDYFSVNVHRFTNFGLGLLLRVVKDSHRLQTVEVDKVNLLDPFVDIVGN</sequence>